<evidence type="ECO:0000256" key="2">
    <source>
        <dbReference type="ARBA" id="ARBA00005695"/>
    </source>
</evidence>
<dbReference type="InterPro" id="IPR006311">
    <property type="entry name" value="TAT_signal"/>
</dbReference>
<feature type="signal peptide" evidence="3">
    <location>
        <begin position="1"/>
        <end position="23"/>
    </location>
</feature>
<feature type="domain" description="Solute-binding protein family 5" evidence="4">
    <location>
        <begin position="107"/>
        <end position="519"/>
    </location>
</feature>
<dbReference type="PANTHER" id="PTHR30290">
    <property type="entry name" value="PERIPLASMIC BINDING COMPONENT OF ABC TRANSPORTER"/>
    <property type="match status" value="1"/>
</dbReference>
<dbReference type="Proteomes" id="UP001589865">
    <property type="component" value="Unassembled WGS sequence"/>
</dbReference>
<comment type="caution">
    <text evidence="5">The sequence shown here is derived from an EMBL/GenBank/DDBJ whole genome shotgun (WGS) entry which is preliminary data.</text>
</comment>
<dbReference type="InterPro" id="IPR039424">
    <property type="entry name" value="SBP_5"/>
</dbReference>
<dbReference type="Gene3D" id="3.40.190.10">
    <property type="entry name" value="Periplasmic binding protein-like II"/>
    <property type="match status" value="1"/>
</dbReference>
<proteinExistence type="inferred from homology"/>
<evidence type="ECO:0000256" key="1">
    <source>
        <dbReference type="ARBA" id="ARBA00004418"/>
    </source>
</evidence>
<reference evidence="5 6" key="1">
    <citation type="submission" date="2024-09" db="EMBL/GenBank/DDBJ databases">
        <authorList>
            <person name="Sun Q."/>
            <person name="Mori K."/>
        </authorList>
    </citation>
    <scope>NUCLEOTIDE SEQUENCE [LARGE SCALE GENOMIC DNA]</scope>
    <source>
        <strain evidence="5 6">TBRC 5777</strain>
    </source>
</reference>
<dbReference type="RefSeq" id="WP_377046769.1">
    <property type="nucleotide sequence ID" value="NZ_JBHLUN010000036.1"/>
</dbReference>
<dbReference type="Gene3D" id="3.10.105.10">
    <property type="entry name" value="Dipeptide-binding Protein, Domain 3"/>
    <property type="match status" value="1"/>
</dbReference>
<sequence>MRTRRDFLGVAGATLLVSTSLRAQTAPTGSPAASKEAPALAARVGRGELPPVAERVGAEPLVITPHDGVARYGGTLRSALRGGGDHNAILRLVGNQGLVRWNLAMSEVEPCVAKSWTVSDDATTYTFTLRRGMRWSDGTPFTADDVLFSCNDLLFNREFMPSVPARYVNAGQPMKVEKLDDTTVRMTFAAPNGRFLQELATPLGQHPVLYQKRYGSQFHPAYTEAAKLQALIAQSGVNDWPGLLRQRCGDIEIPARWQNPARPTLDPWTTVEPYTGGVTRVTLQRNPYFWQVDGNGNQLPYIDGLVFPIISDIETILLRAMGGELDLQLRHIVQVQNRPIMEENKARGRYEIVDLLSTQSNVCALWFNQTAKDGRLRELFRNKDFRIAVSHALNREEIIESVYLGQAEPYQVGPVPQHPLYNEQLGTQYLEYDKAQAAKMLDAIGLTRKDAQGFRLWPDGRRVFFTADASVSDPARIDAANLIKRDLAAVGLDMGINTMERSLYYERAQRNEHEICIDAVPGGLDVLQELRAVVAEHSLDSRQSLEWQKWYESGGKLGEEPTESMKRRFVLLTKWRETGKADEQEKLFRQLLQEAADAFEIVGIGRPLGVPGIRAARLRNVPSPMIDSWSYPTPGATLPQQYSYQS</sequence>
<dbReference type="SUPFAM" id="SSF53850">
    <property type="entry name" value="Periplasmic binding protein-like II"/>
    <property type="match status" value="1"/>
</dbReference>
<name>A0ABV6K0B8_9PROT</name>
<comment type="similarity">
    <text evidence="2">Belongs to the bacterial solute-binding protein 5 family.</text>
</comment>
<protein>
    <submittedName>
        <fullName evidence="5">ABC transporter substrate-binding protein</fullName>
    </submittedName>
</protein>
<gene>
    <name evidence="5" type="ORF">ACFFGY_22455</name>
</gene>
<evidence type="ECO:0000313" key="5">
    <source>
        <dbReference type="EMBL" id="MFC0411017.1"/>
    </source>
</evidence>
<dbReference type="CDD" id="cd08500">
    <property type="entry name" value="PBP2_NikA_DppA_OppA_like_4"/>
    <property type="match status" value="1"/>
</dbReference>
<feature type="chain" id="PRO_5045690874" evidence="3">
    <location>
        <begin position="24"/>
        <end position="646"/>
    </location>
</feature>
<dbReference type="Pfam" id="PF00496">
    <property type="entry name" value="SBP_bac_5"/>
    <property type="match status" value="1"/>
</dbReference>
<keyword evidence="6" id="KW-1185">Reference proteome</keyword>
<dbReference type="PANTHER" id="PTHR30290:SF62">
    <property type="entry name" value="OLIGOPEPTIDE ABC TRANSPORTER, PERIPLASMIC OLIGOPEPTIDE-BINDING PROTEIN"/>
    <property type="match status" value="1"/>
</dbReference>
<evidence type="ECO:0000313" key="6">
    <source>
        <dbReference type="Proteomes" id="UP001589865"/>
    </source>
</evidence>
<dbReference type="InterPro" id="IPR000914">
    <property type="entry name" value="SBP_5_dom"/>
</dbReference>
<dbReference type="PROSITE" id="PS51318">
    <property type="entry name" value="TAT"/>
    <property type="match status" value="1"/>
</dbReference>
<comment type="subcellular location">
    <subcellularLocation>
        <location evidence="1">Periplasm</location>
    </subcellularLocation>
</comment>
<evidence type="ECO:0000256" key="3">
    <source>
        <dbReference type="SAM" id="SignalP"/>
    </source>
</evidence>
<keyword evidence="3" id="KW-0732">Signal</keyword>
<dbReference type="EMBL" id="JBHLUN010000036">
    <property type="protein sequence ID" value="MFC0411017.1"/>
    <property type="molecule type" value="Genomic_DNA"/>
</dbReference>
<evidence type="ECO:0000259" key="4">
    <source>
        <dbReference type="Pfam" id="PF00496"/>
    </source>
</evidence>
<accession>A0ABV6K0B8</accession>
<organism evidence="5 6">
    <name type="scientific">Roseomonas elaeocarpi</name>
    <dbReference type="NCBI Taxonomy" id="907779"/>
    <lineage>
        <taxon>Bacteria</taxon>
        <taxon>Pseudomonadati</taxon>
        <taxon>Pseudomonadota</taxon>
        <taxon>Alphaproteobacteria</taxon>
        <taxon>Acetobacterales</taxon>
        <taxon>Roseomonadaceae</taxon>
        <taxon>Roseomonas</taxon>
    </lineage>
</organism>